<feature type="transmembrane region" description="Helical" evidence="2">
    <location>
        <begin position="16"/>
        <end position="36"/>
    </location>
</feature>
<name>A0A518BPX4_9BACT</name>
<sequence length="271" mass="28035">MKIRTLGIGGLRSGRGGAVILALVAAAGVSLVLVIVGGERGRVRSEQGTGRGDPASGGAVSVPADGARGARLSALDGEAVPARAPSGADAGHDAPAAGAAEDFAPPPWELIDVEISDELRAEIAATGQTEDDFRRWQWSIRELADAQAELPSYRLVRAGSQAAAQQVLDLVGEEVGRELTADEVDALEESIARQLGRAVDATRDIGVAPLPESMAGSYNARALKADERLAAWRGVDADVVAILLQLDRELVALVGEPPGASSYIDPDAVPW</sequence>
<keyword evidence="2" id="KW-0472">Membrane</keyword>
<feature type="compositionally biased region" description="Low complexity" evidence="1">
    <location>
        <begin position="84"/>
        <end position="103"/>
    </location>
</feature>
<feature type="region of interest" description="Disordered" evidence="1">
    <location>
        <begin position="79"/>
        <end position="103"/>
    </location>
</feature>
<proteinExistence type="predicted"/>
<dbReference type="EMBL" id="CP036287">
    <property type="protein sequence ID" value="QDU69025.1"/>
    <property type="molecule type" value="Genomic_DNA"/>
</dbReference>
<organism evidence="3 4">
    <name type="scientific">Engelhardtia mirabilis</name>
    <dbReference type="NCBI Taxonomy" id="2528011"/>
    <lineage>
        <taxon>Bacteria</taxon>
        <taxon>Pseudomonadati</taxon>
        <taxon>Planctomycetota</taxon>
        <taxon>Planctomycetia</taxon>
        <taxon>Planctomycetia incertae sedis</taxon>
        <taxon>Engelhardtia</taxon>
    </lineage>
</organism>
<protein>
    <submittedName>
        <fullName evidence="3">Uncharacterized protein</fullName>
    </submittedName>
</protein>
<dbReference type="AlphaFoldDB" id="A0A518BPX4"/>
<keyword evidence="2" id="KW-1133">Transmembrane helix</keyword>
<accession>A0A518BPX4</accession>
<evidence type="ECO:0000313" key="3">
    <source>
        <dbReference type="EMBL" id="QDU69025.1"/>
    </source>
</evidence>
<keyword evidence="2" id="KW-0812">Transmembrane</keyword>
<dbReference type="Proteomes" id="UP000316921">
    <property type="component" value="Chromosome"/>
</dbReference>
<reference evidence="3 4" key="1">
    <citation type="submission" date="2019-02" db="EMBL/GenBank/DDBJ databases">
        <title>Deep-cultivation of Planctomycetes and their phenomic and genomic characterization uncovers novel biology.</title>
        <authorList>
            <person name="Wiegand S."/>
            <person name="Jogler M."/>
            <person name="Boedeker C."/>
            <person name="Pinto D."/>
            <person name="Vollmers J."/>
            <person name="Rivas-Marin E."/>
            <person name="Kohn T."/>
            <person name="Peeters S.H."/>
            <person name="Heuer A."/>
            <person name="Rast P."/>
            <person name="Oberbeckmann S."/>
            <person name="Bunk B."/>
            <person name="Jeske O."/>
            <person name="Meyerdierks A."/>
            <person name="Storesund J.E."/>
            <person name="Kallscheuer N."/>
            <person name="Luecker S."/>
            <person name="Lage O.M."/>
            <person name="Pohl T."/>
            <person name="Merkel B.J."/>
            <person name="Hornburger P."/>
            <person name="Mueller R.-W."/>
            <person name="Bruemmer F."/>
            <person name="Labrenz M."/>
            <person name="Spormann A.M."/>
            <person name="Op den Camp H."/>
            <person name="Overmann J."/>
            <person name="Amann R."/>
            <person name="Jetten M.S.M."/>
            <person name="Mascher T."/>
            <person name="Medema M.H."/>
            <person name="Devos D.P."/>
            <person name="Kaster A.-K."/>
            <person name="Ovreas L."/>
            <person name="Rohde M."/>
            <person name="Galperin M.Y."/>
            <person name="Jogler C."/>
        </authorList>
    </citation>
    <scope>NUCLEOTIDE SEQUENCE [LARGE SCALE GENOMIC DNA]</scope>
    <source>
        <strain evidence="3 4">Pla133</strain>
    </source>
</reference>
<evidence type="ECO:0000256" key="1">
    <source>
        <dbReference type="SAM" id="MobiDB-lite"/>
    </source>
</evidence>
<dbReference type="RefSeq" id="WP_145068548.1">
    <property type="nucleotide sequence ID" value="NZ_CP036287.1"/>
</dbReference>
<gene>
    <name evidence="3" type="ORF">Pla133_41410</name>
</gene>
<evidence type="ECO:0000313" key="4">
    <source>
        <dbReference type="Proteomes" id="UP000316921"/>
    </source>
</evidence>
<evidence type="ECO:0000256" key="2">
    <source>
        <dbReference type="SAM" id="Phobius"/>
    </source>
</evidence>
<dbReference type="KEGG" id="pbap:Pla133_41410"/>
<feature type="region of interest" description="Disordered" evidence="1">
    <location>
        <begin position="43"/>
        <end position="64"/>
    </location>
</feature>
<keyword evidence="4" id="KW-1185">Reference proteome</keyword>